<name>A0ABR8VQ77_9BACI</name>
<dbReference type="InterPro" id="IPR005471">
    <property type="entry name" value="Tscrpt_reg_IclR_N"/>
</dbReference>
<reference evidence="6 7" key="1">
    <citation type="submission" date="2020-08" db="EMBL/GenBank/DDBJ databases">
        <title>A Genomic Blueprint of the Chicken Gut Microbiome.</title>
        <authorList>
            <person name="Gilroy R."/>
            <person name="Ravi A."/>
            <person name="Getino M."/>
            <person name="Pursley I."/>
            <person name="Horton D.L."/>
            <person name="Alikhan N.-F."/>
            <person name="Baker D."/>
            <person name="Gharbi K."/>
            <person name="Hall N."/>
            <person name="Watson M."/>
            <person name="Adriaenssens E.M."/>
            <person name="Foster-Nyarko E."/>
            <person name="Jarju S."/>
            <person name="Secka A."/>
            <person name="Antonio M."/>
            <person name="Oren A."/>
            <person name="Chaudhuri R."/>
            <person name="La Ragione R.M."/>
            <person name="Hildebrand F."/>
            <person name="Pallen M.J."/>
        </authorList>
    </citation>
    <scope>NUCLEOTIDE SEQUENCE [LARGE SCALE GENOMIC DNA]</scope>
    <source>
        <strain evidence="6 7">Sa1BUA2</strain>
    </source>
</reference>
<dbReference type="InterPro" id="IPR029016">
    <property type="entry name" value="GAF-like_dom_sf"/>
</dbReference>
<dbReference type="PROSITE" id="PS51077">
    <property type="entry name" value="HTH_ICLR"/>
    <property type="match status" value="1"/>
</dbReference>
<dbReference type="PANTHER" id="PTHR30136">
    <property type="entry name" value="HELIX-TURN-HELIX TRANSCRIPTIONAL REGULATOR, ICLR FAMILY"/>
    <property type="match status" value="1"/>
</dbReference>
<evidence type="ECO:0000313" key="6">
    <source>
        <dbReference type="EMBL" id="MBD8006913.1"/>
    </source>
</evidence>
<dbReference type="Pfam" id="PF01614">
    <property type="entry name" value="IclR_C"/>
    <property type="match status" value="1"/>
</dbReference>
<dbReference type="Pfam" id="PF09339">
    <property type="entry name" value="HTH_IclR"/>
    <property type="match status" value="1"/>
</dbReference>
<organism evidence="6 7">
    <name type="scientific">Bacillus norwichensis</name>
    <dbReference type="NCBI Taxonomy" id="2762217"/>
    <lineage>
        <taxon>Bacteria</taxon>
        <taxon>Bacillati</taxon>
        <taxon>Bacillota</taxon>
        <taxon>Bacilli</taxon>
        <taxon>Bacillales</taxon>
        <taxon>Bacillaceae</taxon>
        <taxon>Bacillus</taxon>
    </lineage>
</organism>
<comment type="caution">
    <text evidence="6">The sequence shown here is derived from an EMBL/GenBank/DDBJ whole genome shotgun (WGS) entry which is preliminary data.</text>
</comment>
<dbReference type="PROSITE" id="PS51078">
    <property type="entry name" value="ICLR_ED"/>
    <property type="match status" value="1"/>
</dbReference>
<dbReference type="CDD" id="cd00090">
    <property type="entry name" value="HTH_ARSR"/>
    <property type="match status" value="1"/>
</dbReference>
<feature type="domain" description="IclR-ED" evidence="5">
    <location>
        <begin position="67"/>
        <end position="251"/>
    </location>
</feature>
<dbReference type="InterPro" id="IPR036388">
    <property type="entry name" value="WH-like_DNA-bd_sf"/>
</dbReference>
<dbReference type="InterPro" id="IPR014757">
    <property type="entry name" value="Tscrpt_reg_IclR_C"/>
</dbReference>
<dbReference type="Gene3D" id="1.10.10.10">
    <property type="entry name" value="Winged helix-like DNA-binding domain superfamily/Winged helix DNA-binding domain"/>
    <property type="match status" value="1"/>
</dbReference>
<dbReference type="InterPro" id="IPR011991">
    <property type="entry name" value="ArsR-like_HTH"/>
</dbReference>
<dbReference type="SUPFAM" id="SSF55781">
    <property type="entry name" value="GAF domain-like"/>
    <property type="match status" value="1"/>
</dbReference>
<evidence type="ECO:0000313" key="7">
    <source>
        <dbReference type="Proteomes" id="UP000648182"/>
    </source>
</evidence>
<dbReference type="PANTHER" id="PTHR30136:SF35">
    <property type="entry name" value="HTH-TYPE TRANSCRIPTIONAL REGULATOR RV1719"/>
    <property type="match status" value="1"/>
</dbReference>
<dbReference type="SMART" id="SM00346">
    <property type="entry name" value="HTH_ICLR"/>
    <property type="match status" value="1"/>
</dbReference>
<keyword evidence="1" id="KW-0805">Transcription regulation</keyword>
<dbReference type="Proteomes" id="UP000648182">
    <property type="component" value="Unassembled WGS sequence"/>
</dbReference>
<evidence type="ECO:0000256" key="1">
    <source>
        <dbReference type="ARBA" id="ARBA00023015"/>
    </source>
</evidence>
<accession>A0ABR8VQ77</accession>
<keyword evidence="3" id="KW-0804">Transcription</keyword>
<dbReference type="EMBL" id="JACSPV010000041">
    <property type="protein sequence ID" value="MBD8006913.1"/>
    <property type="molecule type" value="Genomic_DNA"/>
</dbReference>
<proteinExistence type="predicted"/>
<evidence type="ECO:0000256" key="2">
    <source>
        <dbReference type="ARBA" id="ARBA00023125"/>
    </source>
</evidence>
<dbReference type="SUPFAM" id="SSF46785">
    <property type="entry name" value="Winged helix' DNA-binding domain"/>
    <property type="match status" value="1"/>
</dbReference>
<evidence type="ECO:0000259" key="4">
    <source>
        <dbReference type="PROSITE" id="PS51077"/>
    </source>
</evidence>
<sequence>MANVQSVNRSLSILEALAQSPKGIGLTELANKVNLAKSSAHRLLATLINKGYVVQNRETDEYLLGLKIIELSSALLENLDIRTVAKKTLEELCSQTNEVVHLCIHENGEVVYIDKFESDQTIRMHSRIGKRTMMHSTGVGKVLLSGMTADEVRSIIKEKGMVAFTPNTITQENVLFDCLEKINKEGYTIDEIENEEGIRCIAAPIYDYSGKIIAAISISGPENRVTKERIQSELIDLILQTADIVSKKMGYLRD</sequence>
<feature type="domain" description="HTH iclR-type" evidence="4">
    <location>
        <begin position="4"/>
        <end position="66"/>
    </location>
</feature>
<dbReference type="RefSeq" id="WP_191815188.1">
    <property type="nucleotide sequence ID" value="NZ_JACSPV010000041.1"/>
</dbReference>
<dbReference type="InterPro" id="IPR036390">
    <property type="entry name" value="WH_DNA-bd_sf"/>
</dbReference>
<evidence type="ECO:0000256" key="3">
    <source>
        <dbReference type="ARBA" id="ARBA00023163"/>
    </source>
</evidence>
<dbReference type="Gene3D" id="3.30.450.40">
    <property type="match status" value="1"/>
</dbReference>
<keyword evidence="7" id="KW-1185">Reference proteome</keyword>
<gene>
    <name evidence="6" type="ORF">H9631_17740</name>
</gene>
<keyword evidence="2" id="KW-0238">DNA-binding</keyword>
<protein>
    <submittedName>
        <fullName evidence="6">IclR family transcriptional regulator</fullName>
    </submittedName>
</protein>
<dbReference type="InterPro" id="IPR050707">
    <property type="entry name" value="HTH_MetabolicPath_Reg"/>
</dbReference>
<evidence type="ECO:0000259" key="5">
    <source>
        <dbReference type="PROSITE" id="PS51078"/>
    </source>
</evidence>